<proteinExistence type="predicted"/>
<feature type="region of interest" description="Disordered" evidence="1">
    <location>
        <begin position="1"/>
        <end position="51"/>
    </location>
</feature>
<dbReference type="InParanoid" id="A0A401GJJ0"/>
<gene>
    <name evidence="3" type="ORF">SCP_0407060</name>
</gene>
<accession>A0A401GJJ0</accession>
<evidence type="ECO:0000259" key="2">
    <source>
        <dbReference type="Pfam" id="PF03372"/>
    </source>
</evidence>
<feature type="domain" description="Endonuclease/exonuclease/phosphatase" evidence="2">
    <location>
        <begin position="111"/>
        <end position="284"/>
    </location>
</feature>
<dbReference type="Pfam" id="PF03372">
    <property type="entry name" value="Exo_endo_phos"/>
    <property type="match status" value="1"/>
</dbReference>
<dbReference type="InterPro" id="IPR005135">
    <property type="entry name" value="Endo/exonuclease/phosphatase"/>
</dbReference>
<evidence type="ECO:0000313" key="4">
    <source>
        <dbReference type="Proteomes" id="UP000287166"/>
    </source>
</evidence>
<dbReference type="GeneID" id="38779239"/>
<sequence>MQIEPVRHSHLLSEKPTSIPDHPPSFHSERPMENADGGYRRSTEKSGGQPFTVVNDASARSYFTTSASSTAPSLVSLSSISSFFLSPLPNHLVLLLFTLLLLLPVVFASNTFNTYALNANGLANVSKMTAITSTISARQPHAWVINETKSSLPHASRVRVQGYSTFEEPGVPISGTRTGKWGVIVGVRDSIHAQRLPTPPQLRGRAVILDLIIPTTTGRGFPYRLIGLYAPWDPGNDELSVSSFWSTITDLCRDAKYSWCILGDCNASISSTETLATSPPNASPRLHYTAFLLNMQAIDLWSYRGDADAHSMFTFKNHLSQSIINRAAHSPSGFVTGTITANDNFIPATDHCAISASLLLAPPATHTGSAVLHDSVPPNDYPPQFYYP</sequence>
<dbReference type="InterPro" id="IPR036691">
    <property type="entry name" value="Endo/exonu/phosph_ase_sf"/>
</dbReference>
<protein>
    <recommendedName>
        <fullName evidence="2">Endonuclease/exonuclease/phosphatase domain-containing protein</fullName>
    </recommendedName>
</protein>
<organism evidence="3 4">
    <name type="scientific">Sparassis crispa</name>
    <dbReference type="NCBI Taxonomy" id="139825"/>
    <lineage>
        <taxon>Eukaryota</taxon>
        <taxon>Fungi</taxon>
        <taxon>Dikarya</taxon>
        <taxon>Basidiomycota</taxon>
        <taxon>Agaricomycotina</taxon>
        <taxon>Agaricomycetes</taxon>
        <taxon>Polyporales</taxon>
        <taxon>Sparassidaceae</taxon>
        <taxon>Sparassis</taxon>
    </lineage>
</organism>
<feature type="compositionally biased region" description="Basic and acidic residues" evidence="1">
    <location>
        <begin position="27"/>
        <end position="44"/>
    </location>
</feature>
<dbReference type="EMBL" id="BFAD01000004">
    <property type="protein sequence ID" value="GBE82322.1"/>
    <property type="molecule type" value="Genomic_DNA"/>
</dbReference>
<dbReference type="AlphaFoldDB" id="A0A401GJJ0"/>
<name>A0A401GJJ0_9APHY</name>
<dbReference type="Gene3D" id="3.60.10.10">
    <property type="entry name" value="Endonuclease/exonuclease/phosphatase"/>
    <property type="match status" value="1"/>
</dbReference>
<evidence type="ECO:0000313" key="3">
    <source>
        <dbReference type="EMBL" id="GBE82322.1"/>
    </source>
</evidence>
<dbReference type="RefSeq" id="XP_027613235.1">
    <property type="nucleotide sequence ID" value="XM_027757434.1"/>
</dbReference>
<dbReference type="OrthoDB" id="445826at2759"/>
<dbReference type="GO" id="GO:0003824">
    <property type="term" value="F:catalytic activity"/>
    <property type="evidence" value="ECO:0007669"/>
    <property type="project" value="InterPro"/>
</dbReference>
<keyword evidence="4" id="KW-1185">Reference proteome</keyword>
<feature type="compositionally biased region" description="Basic and acidic residues" evidence="1">
    <location>
        <begin position="1"/>
        <end position="13"/>
    </location>
</feature>
<evidence type="ECO:0000256" key="1">
    <source>
        <dbReference type="SAM" id="MobiDB-lite"/>
    </source>
</evidence>
<dbReference type="SUPFAM" id="SSF56219">
    <property type="entry name" value="DNase I-like"/>
    <property type="match status" value="1"/>
</dbReference>
<dbReference type="Proteomes" id="UP000287166">
    <property type="component" value="Unassembled WGS sequence"/>
</dbReference>
<comment type="caution">
    <text evidence="3">The sequence shown here is derived from an EMBL/GenBank/DDBJ whole genome shotgun (WGS) entry which is preliminary data.</text>
</comment>
<reference evidence="3 4" key="1">
    <citation type="journal article" date="2018" name="Sci. Rep.">
        <title>Genome sequence of the cauliflower mushroom Sparassis crispa (Hanabiratake) and its association with beneficial usage.</title>
        <authorList>
            <person name="Kiyama R."/>
            <person name="Furutani Y."/>
            <person name="Kawaguchi K."/>
            <person name="Nakanishi T."/>
        </authorList>
    </citation>
    <scope>NUCLEOTIDE SEQUENCE [LARGE SCALE GENOMIC DNA]</scope>
</reference>